<protein>
    <recommendedName>
        <fullName evidence="4">ATP synthase protein I</fullName>
    </recommendedName>
</protein>
<evidence type="ECO:0008006" key="4">
    <source>
        <dbReference type="Google" id="ProtNLM"/>
    </source>
</evidence>
<feature type="transmembrane region" description="Helical" evidence="1">
    <location>
        <begin position="39"/>
        <end position="62"/>
    </location>
</feature>
<evidence type="ECO:0000313" key="3">
    <source>
        <dbReference type="Proteomes" id="UP001157160"/>
    </source>
</evidence>
<evidence type="ECO:0000256" key="1">
    <source>
        <dbReference type="SAM" id="Phobius"/>
    </source>
</evidence>
<keyword evidence="1" id="KW-1133">Transmembrane helix</keyword>
<dbReference type="EMBL" id="BSUL01000001">
    <property type="protein sequence ID" value="GMA26906.1"/>
    <property type="molecule type" value="Genomic_DNA"/>
</dbReference>
<evidence type="ECO:0000313" key="2">
    <source>
        <dbReference type="EMBL" id="GMA26906.1"/>
    </source>
</evidence>
<feature type="transmembrane region" description="Helical" evidence="1">
    <location>
        <begin position="103"/>
        <end position="123"/>
    </location>
</feature>
<dbReference type="RefSeq" id="WP_284229059.1">
    <property type="nucleotide sequence ID" value="NZ_BSUL01000001.1"/>
</dbReference>
<keyword evidence="3" id="KW-1185">Reference proteome</keyword>
<reference evidence="2 3" key="1">
    <citation type="journal article" date="2014" name="Int. J. Syst. Evol. Microbiol.">
        <title>Complete genome sequence of Corynebacterium casei LMG S-19264T (=DSM 44701T), isolated from a smear-ripened cheese.</title>
        <authorList>
            <consortium name="US DOE Joint Genome Institute (JGI-PGF)"/>
            <person name="Walter F."/>
            <person name="Albersmeier A."/>
            <person name="Kalinowski J."/>
            <person name="Ruckert C."/>
        </authorList>
    </citation>
    <scope>NUCLEOTIDE SEQUENCE [LARGE SCALE GENOMIC DNA]</scope>
    <source>
        <strain evidence="2 3">NBRC 112289</strain>
    </source>
</reference>
<sequence length="148" mass="15329">MNASIVFRRALVLSLVLAAVIAVVGGVVSGLIVGQDGVISVLIGTAMAVVFAGVTVVSLIVAIKYDITVFFGIIMGAWLLKAVLFIVVLVLLRDAAFIHDWSLFLSIVAAVVGTLVIDAVVVAKGRLGYVSDVELPGAPSSDKTDHQA</sequence>
<gene>
    <name evidence="2" type="ORF">GCM10025874_01590</name>
</gene>
<name>A0AA37UF32_9MICO</name>
<proteinExistence type="predicted"/>
<organism evidence="2 3">
    <name type="scientific">Arenivirga flava</name>
    <dbReference type="NCBI Taxonomy" id="1930060"/>
    <lineage>
        <taxon>Bacteria</taxon>
        <taxon>Bacillati</taxon>
        <taxon>Actinomycetota</taxon>
        <taxon>Actinomycetes</taxon>
        <taxon>Micrococcales</taxon>
        <taxon>Microbacteriaceae</taxon>
        <taxon>Arenivirga</taxon>
    </lineage>
</organism>
<comment type="caution">
    <text evidence="2">The sequence shown here is derived from an EMBL/GenBank/DDBJ whole genome shotgun (WGS) entry which is preliminary data.</text>
</comment>
<feature type="transmembrane region" description="Helical" evidence="1">
    <location>
        <begin position="12"/>
        <end position="33"/>
    </location>
</feature>
<dbReference type="AlphaFoldDB" id="A0AA37UF32"/>
<accession>A0AA37UF32</accession>
<feature type="transmembrane region" description="Helical" evidence="1">
    <location>
        <begin position="69"/>
        <end position="91"/>
    </location>
</feature>
<dbReference type="Proteomes" id="UP001157160">
    <property type="component" value="Unassembled WGS sequence"/>
</dbReference>
<keyword evidence="1" id="KW-0812">Transmembrane</keyword>
<keyword evidence="1" id="KW-0472">Membrane</keyword>